<keyword evidence="11" id="KW-1185">Reference proteome</keyword>
<dbReference type="EMBL" id="CM018032">
    <property type="protein sequence ID" value="KAA8546272.1"/>
    <property type="molecule type" value="Genomic_DNA"/>
</dbReference>
<reference evidence="10 11" key="1">
    <citation type="submission" date="2019-09" db="EMBL/GenBank/DDBJ databases">
        <title>A chromosome-level genome assembly of the Chinese tupelo Nyssa sinensis.</title>
        <authorList>
            <person name="Yang X."/>
            <person name="Kang M."/>
            <person name="Yang Y."/>
            <person name="Xiong H."/>
            <person name="Wang M."/>
            <person name="Zhang Z."/>
            <person name="Wang Z."/>
            <person name="Wu H."/>
            <person name="Ma T."/>
            <person name="Liu J."/>
            <person name="Xi Z."/>
        </authorList>
    </citation>
    <scope>NUCLEOTIDE SEQUENCE [LARGE SCALE GENOMIC DNA]</scope>
    <source>
        <strain evidence="10">J267</strain>
        <tissue evidence="10">Leaf</tissue>
    </source>
</reference>
<dbReference type="CDD" id="cd00167">
    <property type="entry name" value="SANT"/>
    <property type="match status" value="1"/>
</dbReference>
<dbReference type="PANTHER" id="PTHR22894">
    <property type="entry name" value="RING-TYPE DOMAIN-CONTAINING PROTEIN"/>
    <property type="match status" value="1"/>
</dbReference>
<dbReference type="AlphaFoldDB" id="A0A5J5BXC7"/>
<dbReference type="InterPro" id="IPR038896">
    <property type="entry name" value="RNF170"/>
</dbReference>
<evidence type="ECO:0000259" key="8">
    <source>
        <dbReference type="PROSITE" id="PS50090"/>
    </source>
</evidence>
<evidence type="ECO:0000256" key="7">
    <source>
        <dbReference type="SAM" id="Phobius"/>
    </source>
</evidence>
<dbReference type="InterPro" id="IPR010652">
    <property type="entry name" value="DUF1232"/>
</dbReference>
<protein>
    <submittedName>
        <fullName evidence="10">Uncharacterized protein</fullName>
    </submittedName>
</protein>
<dbReference type="Gene3D" id="1.10.10.60">
    <property type="entry name" value="Homeodomain-like"/>
    <property type="match status" value="2"/>
</dbReference>
<feature type="transmembrane region" description="Helical" evidence="7">
    <location>
        <begin position="153"/>
        <end position="171"/>
    </location>
</feature>
<dbReference type="PANTHER" id="PTHR22894:SF5">
    <property type="entry name" value="RING-TYPE DOMAIN-CONTAINING PROTEIN"/>
    <property type="match status" value="1"/>
</dbReference>
<dbReference type="SUPFAM" id="SSF46689">
    <property type="entry name" value="Homeodomain-like"/>
    <property type="match status" value="1"/>
</dbReference>
<dbReference type="SMART" id="SM00717">
    <property type="entry name" value="SANT"/>
    <property type="match status" value="1"/>
</dbReference>
<organism evidence="10 11">
    <name type="scientific">Nyssa sinensis</name>
    <dbReference type="NCBI Taxonomy" id="561372"/>
    <lineage>
        <taxon>Eukaryota</taxon>
        <taxon>Viridiplantae</taxon>
        <taxon>Streptophyta</taxon>
        <taxon>Embryophyta</taxon>
        <taxon>Tracheophyta</taxon>
        <taxon>Spermatophyta</taxon>
        <taxon>Magnoliopsida</taxon>
        <taxon>eudicotyledons</taxon>
        <taxon>Gunneridae</taxon>
        <taxon>Pentapetalae</taxon>
        <taxon>asterids</taxon>
        <taxon>Cornales</taxon>
        <taxon>Nyssaceae</taxon>
        <taxon>Nyssa</taxon>
    </lineage>
</organism>
<dbReference type="GO" id="GO:0061630">
    <property type="term" value="F:ubiquitin protein ligase activity"/>
    <property type="evidence" value="ECO:0007669"/>
    <property type="project" value="InterPro"/>
</dbReference>
<keyword evidence="4 7" id="KW-1133">Transmembrane helix</keyword>
<dbReference type="InterPro" id="IPR001005">
    <property type="entry name" value="SANT/Myb"/>
</dbReference>
<dbReference type="Proteomes" id="UP000325577">
    <property type="component" value="Linkage Group LG1"/>
</dbReference>
<dbReference type="OrthoDB" id="9049620at2759"/>
<sequence>MAQVYDSDMVHTGDSFRHVKTFSEHSWKPNQTNEVFAGAEVVLLLNLNMIDVSWRGNCILQVWNHGSVLQPCRCPLCRRQITLLIPSEASSQLRRNPEVAEILGKVETYNRYFGERTDGLIQRLQDLPFLLRRLLRELMDPQRSLPLFIRARIYLAMVVSAIYVLSPIDIIPEGVLGIIGLLDDIIIALICFLHVAAVYRWEITLMNAMFFNVRDGVFEQQIFYGREGWSSLVQSRETDDRILGLLRCGKSCRLRWVNYLRPDIKRGNFSQEELRTITKLHQLFGNKWSKIASQLAGRTDNEIKNVWHTHLKKRLIVKESKTPTSCSLVMLNGHGHDHEGILRSGSSSENEQDSQSAGQVLLLNQTSPPPHEMVEASIISSSHCSHDAERVIDVMGGGNSNTQNVYDEEVIEIPFEPNLDFWDMLDADYSNNDSEVPISDTIFEEENKREVESWWSLAYLEKELGLEAATMDGNGETVPVPVPVPPDFS</sequence>
<proteinExistence type="predicted"/>
<dbReference type="Pfam" id="PF06803">
    <property type="entry name" value="DUF1232"/>
    <property type="match status" value="1"/>
</dbReference>
<evidence type="ECO:0000256" key="2">
    <source>
        <dbReference type="ARBA" id="ARBA00004127"/>
    </source>
</evidence>
<dbReference type="InterPro" id="IPR017930">
    <property type="entry name" value="Myb_dom"/>
</dbReference>
<keyword evidence="3 7" id="KW-0812">Transmembrane</keyword>
<keyword evidence="6" id="KW-0539">Nucleus</keyword>
<feature type="domain" description="Myb-like" evidence="8">
    <location>
        <begin position="261"/>
        <end position="311"/>
    </location>
</feature>
<name>A0A5J5BXC7_9ASTE</name>
<accession>A0A5J5BXC7</accession>
<evidence type="ECO:0000256" key="3">
    <source>
        <dbReference type="ARBA" id="ARBA00022692"/>
    </source>
</evidence>
<evidence type="ECO:0000256" key="5">
    <source>
        <dbReference type="ARBA" id="ARBA00023136"/>
    </source>
</evidence>
<keyword evidence="5 7" id="KW-0472">Membrane</keyword>
<evidence type="ECO:0000313" key="11">
    <source>
        <dbReference type="Proteomes" id="UP000325577"/>
    </source>
</evidence>
<dbReference type="PROSITE" id="PS51294">
    <property type="entry name" value="HTH_MYB"/>
    <property type="match status" value="1"/>
</dbReference>
<comment type="subcellular location">
    <subcellularLocation>
        <location evidence="2">Endomembrane system</location>
        <topology evidence="2">Multi-pass membrane protein</topology>
    </subcellularLocation>
    <subcellularLocation>
        <location evidence="1">Nucleus</location>
    </subcellularLocation>
</comment>
<evidence type="ECO:0000256" key="4">
    <source>
        <dbReference type="ARBA" id="ARBA00022989"/>
    </source>
</evidence>
<evidence type="ECO:0000256" key="6">
    <source>
        <dbReference type="ARBA" id="ARBA00023242"/>
    </source>
</evidence>
<dbReference type="PROSITE" id="PS50090">
    <property type="entry name" value="MYB_LIKE"/>
    <property type="match status" value="1"/>
</dbReference>
<evidence type="ECO:0000313" key="10">
    <source>
        <dbReference type="EMBL" id="KAA8546272.1"/>
    </source>
</evidence>
<gene>
    <name evidence="10" type="ORF">F0562_002989</name>
</gene>
<dbReference type="GO" id="GO:0005634">
    <property type="term" value="C:nucleus"/>
    <property type="evidence" value="ECO:0007669"/>
    <property type="project" value="UniProtKB-SubCell"/>
</dbReference>
<evidence type="ECO:0000256" key="1">
    <source>
        <dbReference type="ARBA" id="ARBA00004123"/>
    </source>
</evidence>
<dbReference type="Pfam" id="PF00249">
    <property type="entry name" value="Myb_DNA-binding"/>
    <property type="match status" value="1"/>
</dbReference>
<feature type="domain" description="HTH myb-type" evidence="9">
    <location>
        <begin position="261"/>
        <end position="315"/>
    </location>
</feature>
<evidence type="ECO:0000259" key="9">
    <source>
        <dbReference type="PROSITE" id="PS51294"/>
    </source>
</evidence>
<dbReference type="GO" id="GO:0012505">
    <property type="term" value="C:endomembrane system"/>
    <property type="evidence" value="ECO:0007669"/>
    <property type="project" value="UniProtKB-SubCell"/>
</dbReference>
<feature type="transmembrane region" description="Helical" evidence="7">
    <location>
        <begin position="177"/>
        <end position="199"/>
    </location>
</feature>
<dbReference type="InterPro" id="IPR009057">
    <property type="entry name" value="Homeodomain-like_sf"/>
</dbReference>